<dbReference type="EC" id="2.5.1.15" evidence="4"/>
<dbReference type="AlphaFoldDB" id="A0A011RGZ2"/>
<name>A0A011RGZ2_ACCRE</name>
<dbReference type="InterPro" id="IPR045031">
    <property type="entry name" value="DHP_synth-like"/>
</dbReference>
<dbReference type="GO" id="GO:0005829">
    <property type="term" value="C:cytosol"/>
    <property type="evidence" value="ECO:0007669"/>
    <property type="project" value="TreeGrafter"/>
</dbReference>
<evidence type="ECO:0000256" key="3">
    <source>
        <dbReference type="ARBA" id="ARBA00004763"/>
    </source>
</evidence>
<protein>
    <recommendedName>
        <fullName evidence="4">dihydropteroate synthase</fullName>
        <ecNumber evidence="4">2.5.1.15</ecNumber>
    </recommendedName>
</protein>
<dbReference type="EMBL" id="JEMY01000006">
    <property type="protein sequence ID" value="EXI90479.1"/>
    <property type="molecule type" value="Genomic_DNA"/>
</dbReference>
<dbReference type="STRING" id="1454004.AW11_00834"/>
<dbReference type="Gene3D" id="3.20.20.20">
    <property type="entry name" value="Dihydropteroate synthase-like"/>
    <property type="match status" value="1"/>
</dbReference>
<dbReference type="GO" id="GO:0004156">
    <property type="term" value="F:dihydropteroate synthase activity"/>
    <property type="evidence" value="ECO:0007669"/>
    <property type="project" value="UniProtKB-EC"/>
</dbReference>
<evidence type="ECO:0000256" key="7">
    <source>
        <dbReference type="ARBA" id="ARBA00022842"/>
    </source>
</evidence>
<evidence type="ECO:0000256" key="6">
    <source>
        <dbReference type="ARBA" id="ARBA00022723"/>
    </source>
</evidence>
<keyword evidence="5 10" id="KW-0808">Transferase</keyword>
<dbReference type="CDD" id="cd00739">
    <property type="entry name" value="DHPS"/>
    <property type="match status" value="1"/>
</dbReference>
<keyword evidence="8" id="KW-0289">Folate biosynthesis</keyword>
<evidence type="ECO:0000256" key="2">
    <source>
        <dbReference type="ARBA" id="ARBA00001946"/>
    </source>
</evidence>
<evidence type="ECO:0000256" key="4">
    <source>
        <dbReference type="ARBA" id="ARBA00012458"/>
    </source>
</evidence>
<sequence length="280" mass="29537">MLRCGAFQLPLSRPLLMGIVNLTPDSFSGDGLASNIGEAVAQARQQIDAGADLLDLGAESSRPGATPTAENEELRRLLPVLEALRDCGVPISVDTYKPTVMRAALANGASMINDIYALRKPGAMAAVADSNCAVCLMHMQGAPLTMQEQPAYCDVVAEVQGFLRTRVSAALAAGITRDRLLLDPGFCFGKTLQHNLDLLRRFAELSLDGLPLLAGVSRKSMLGTITGRPVEQRLAGSLAAALLAAQRGARILRVHDVAETRDALAVWQAIGAPSGAEART</sequence>
<dbReference type="eggNOG" id="COG0294">
    <property type="taxonomic scope" value="Bacteria"/>
</dbReference>
<evidence type="ECO:0000256" key="5">
    <source>
        <dbReference type="ARBA" id="ARBA00022679"/>
    </source>
</evidence>
<comment type="pathway">
    <text evidence="3">Cofactor biosynthesis; tetrahydrofolate biosynthesis; 7,8-dihydrofolate from 2-amino-4-hydroxy-6-hydroxymethyl-7,8-dihydropteridine diphosphate and 4-aminobenzoate: step 1/2.</text>
</comment>
<dbReference type="SUPFAM" id="SSF51717">
    <property type="entry name" value="Dihydropteroate synthetase-like"/>
    <property type="match status" value="1"/>
</dbReference>
<dbReference type="Proteomes" id="UP000022141">
    <property type="component" value="Unassembled WGS sequence"/>
</dbReference>
<dbReference type="PANTHER" id="PTHR20941">
    <property type="entry name" value="FOLATE SYNTHESIS PROTEINS"/>
    <property type="match status" value="1"/>
</dbReference>
<evidence type="ECO:0000259" key="9">
    <source>
        <dbReference type="PROSITE" id="PS50972"/>
    </source>
</evidence>
<comment type="catalytic activity">
    <reaction evidence="1">
        <text>(7,8-dihydropterin-6-yl)methyl diphosphate + 4-aminobenzoate = 7,8-dihydropteroate + diphosphate</text>
        <dbReference type="Rhea" id="RHEA:19949"/>
        <dbReference type="ChEBI" id="CHEBI:17836"/>
        <dbReference type="ChEBI" id="CHEBI:17839"/>
        <dbReference type="ChEBI" id="CHEBI:33019"/>
        <dbReference type="ChEBI" id="CHEBI:72950"/>
        <dbReference type="EC" id="2.5.1.15"/>
    </reaction>
</comment>
<accession>A0A011RGZ2</accession>
<dbReference type="PANTHER" id="PTHR20941:SF1">
    <property type="entry name" value="FOLIC ACID SYNTHESIS PROTEIN FOL1"/>
    <property type="match status" value="1"/>
</dbReference>
<dbReference type="InterPro" id="IPR006390">
    <property type="entry name" value="DHP_synth_dom"/>
</dbReference>
<dbReference type="PROSITE" id="PS00793">
    <property type="entry name" value="DHPS_2"/>
    <property type="match status" value="1"/>
</dbReference>
<dbReference type="GO" id="GO:0046654">
    <property type="term" value="P:tetrahydrofolate biosynthetic process"/>
    <property type="evidence" value="ECO:0007669"/>
    <property type="project" value="TreeGrafter"/>
</dbReference>
<dbReference type="GO" id="GO:0046656">
    <property type="term" value="P:folic acid biosynthetic process"/>
    <property type="evidence" value="ECO:0007669"/>
    <property type="project" value="UniProtKB-KW"/>
</dbReference>
<evidence type="ECO:0000256" key="8">
    <source>
        <dbReference type="ARBA" id="ARBA00022909"/>
    </source>
</evidence>
<proteinExistence type="predicted"/>
<dbReference type="NCBIfam" id="TIGR01496">
    <property type="entry name" value="DHPS"/>
    <property type="match status" value="1"/>
</dbReference>
<comment type="cofactor">
    <cofactor evidence="2">
        <name>Mg(2+)</name>
        <dbReference type="ChEBI" id="CHEBI:18420"/>
    </cofactor>
</comment>
<organism evidence="10 11">
    <name type="scientific">Accumulibacter regalis</name>
    <dbReference type="NCBI Taxonomy" id="522306"/>
    <lineage>
        <taxon>Bacteria</taxon>
        <taxon>Pseudomonadati</taxon>
        <taxon>Pseudomonadota</taxon>
        <taxon>Betaproteobacteria</taxon>
        <taxon>Candidatus Accumulibacter</taxon>
    </lineage>
</organism>
<dbReference type="PROSITE" id="PS50972">
    <property type="entry name" value="PTERIN_BINDING"/>
    <property type="match status" value="1"/>
</dbReference>
<comment type="caution">
    <text evidence="10">The sequence shown here is derived from an EMBL/GenBank/DDBJ whole genome shotgun (WGS) entry which is preliminary data.</text>
</comment>
<feature type="domain" description="Pterin-binding" evidence="9">
    <location>
        <begin position="14"/>
        <end position="265"/>
    </location>
</feature>
<evidence type="ECO:0000256" key="1">
    <source>
        <dbReference type="ARBA" id="ARBA00000012"/>
    </source>
</evidence>
<evidence type="ECO:0000313" key="11">
    <source>
        <dbReference type="Proteomes" id="UP000022141"/>
    </source>
</evidence>
<keyword evidence="7" id="KW-0460">Magnesium</keyword>
<dbReference type="InterPro" id="IPR000489">
    <property type="entry name" value="Pterin-binding_dom"/>
</dbReference>
<reference evidence="10" key="1">
    <citation type="submission" date="2014-02" db="EMBL/GenBank/DDBJ databases">
        <title>Expanding our view of genomic diversity in Candidatus Accumulibacter clades.</title>
        <authorList>
            <person name="Skennerton C.T."/>
            <person name="Barr J.J."/>
            <person name="Slater F.R."/>
            <person name="Bond P.L."/>
            <person name="Tyson G.W."/>
        </authorList>
    </citation>
    <scope>NUCLEOTIDE SEQUENCE [LARGE SCALE GENOMIC DNA]</scope>
</reference>
<dbReference type="GO" id="GO:0046872">
    <property type="term" value="F:metal ion binding"/>
    <property type="evidence" value="ECO:0007669"/>
    <property type="project" value="UniProtKB-KW"/>
</dbReference>
<keyword evidence="11" id="KW-1185">Reference proteome</keyword>
<evidence type="ECO:0000313" key="10">
    <source>
        <dbReference type="EMBL" id="EXI90479.1"/>
    </source>
</evidence>
<keyword evidence="6" id="KW-0479">Metal-binding</keyword>
<dbReference type="InterPro" id="IPR011005">
    <property type="entry name" value="Dihydropteroate_synth-like_sf"/>
</dbReference>
<dbReference type="Pfam" id="PF00809">
    <property type="entry name" value="Pterin_bind"/>
    <property type="match status" value="1"/>
</dbReference>
<gene>
    <name evidence="10" type="primary">folP</name>
    <name evidence="10" type="ORF">AW11_00834</name>
</gene>
<dbReference type="PATRIC" id="fig|1454004.3.peg.864"/>